<name>A0A6J4TQK9_9ACTN</name>
<feature type="compositionally biased region" description="Basic residues" evidence="1">
    <location>
        <begin position="27"/>
        <end position="40"/>
    </location>
</feature>
<evidence type="ECO:0000256" key="1">
    <source>
        <dbReference type="SAM" id="MobiDB-lite"/>
    </source>
</evidence>
<feature type="region of interest" description="Disordered" evidence="1">
    <location>
        <begin position="170"/>
        <end position="300"/>
    </location>
</feature>
<sequence>GKQGFRRERRGVVLPRRGATEAGRRAPLPRHPRPQLRDRRLRGHQGLLERGARDLAGPQAARALRAVREELPAPEARPAAHGRRALRRHARDTQAQRPARGHLHPAARLQGRRIGGGQPQGPLGALYLHGPDGQLRGADRSQVLRLLLAPHPGQRHPGARQVHRLLRQHGARRGPGPQGRLRRRHLPHPGRAGLGGERREHIPRPQGRAHHAARHGGHPRGHNARRRHGARGEGARDPGRRARGGPDGALRRGRGLPLWHGLPDRARHGGRRPPHRHGQHRPRRRAPAGAVLQGRPRRLGRVRGLDRRRRGCGGGAAV</sequence>
<evidence type="ECO:0000313" key="2">
    <source>
        <dbReference type="EMBL" id="CAA9528281.1"/>
    </source>
</evidence>
<reference evidence="2" key="1">
    <citation type="submission" date="2020-02" db="EMBL/GenBank/DDBJ databases">
        <authorList>
            <person name="Meier V. D."/>
        </authorList>
    </citation>
    <scope>NUCLEOTIDE SEQUENCE</scope>
    <source>
        <strain evidence="2">AVDCRST_MAG05</strain>
    </source>
</reference>
<feature type="compositionally biased region" description="Basic residues" evidence="1">
    <location>
        <begin position="80"/>
        <end position="90"/>
    </location>
</feature>
<organism evidence="2">
    <name type="scientific">uncultured Rubrobacteraceae bacterium</name>
    <dbReference type="NCBI Taxonomy" id="349277"/>
    <lineage>
        <taxon>Bacteria</taxon>
        <taxon>Bacillati</taxon>
        <taxon>Actinomycetota</taxon>
        <taxon>Rubrobacteria</taxon>
        <taxon>Rubrobacterales</taxon>
        <taxon>Rubrobacteraceae</taxon>
        <taxon>environmental samples</taxon>
    </lineage>
</organism>
<feature type="non-terminal residue" evidence="2">
    <location>
        <position position="1"/>
    </location>
</feature>
<feature type="compositionally biased region" description="Basic residues" evidence="1">
    <location>
        <begin position="268"/>
        <end position="286"/>
    </location>
</feature>
<protein>
    <submittedName>
        <fullName evidence="2">Branched-chain amino acid aminotransferase</fullName>
        <ecNumber evidence="2">2.6.1.42</ecNumber>
    </submittedName>
</protein>
<feature type="compositionally biased region" description="Basic residues" evidence="1">
    <location>
        <begin position="207"/>
        <end position="229"/>
    </location>
</feature>
<dbReference type="GO" id="GO:0004084">
    <property type="term" value="F:branched-chain-amino-acid transaminase activity"/>
    <property type="evidence" value="ECO:0007669"/>
    <property type="project" value="UniProtKB-EC"/>
</dbReference>
<feature type="non-terminal residue" evidence="2">
    <location>
        <position position="318"/>
    </location>
</feature>
<dbReference type="EC" id="2.6.1.42" evidence="2"/>
<feature type="region of interest" description="Disordered" evidence="1">
    <location>
        <begin position="1"/>
        <end position="40"/>
    </location>
</feature>
<feature type="compositionally biased region" description="Basic and acidic residues" evidence="1">
    <location>
        <begin position="230"/>
        <end position="240"/>
    </location>
</feature>
<accession>A0A6J4TQK9</accession>
<keyword evidence="2" id="KW-0032">Aminotransferase</keyword>
<dbReference type="EMBL" id="CADCVM010000455">
    <property type="protein sequence ID" value="CAA9528281.1"/>
    <property type="molecule type" value="Genomic_DNA"/>
</dbReference>
<proteinExistence type="predicted"/>
<gene>
    <name evidence="2" type="ORF">AVDCRST_MAG05-4175</name>
</gene>
<dbReference type="AlphaFoldDB" id="A0A6J4TQK9"/>
<keyword evidence="2" id="KW-0808">Transferase</keyword>
<feature type="region of interest" description="Disordered" evidence="1">
    <location>
        <begin position="69"/>
        <end position="104"/>
    </location>
</feature>